<protein>
    <recommendedName>
        <fullName evidence="2">SGF29 C-terminal domain-containing protein</fullName>
    </recommendedName>
</protein>
<dbReference type="InterPro" id="IPR047288">
    <property type="entry name" value="Tudor_SGF29_rpt1"/>
</dbReference>
<dbReference type="PROSITE" id="PS51518">
    <property type="entry name" value="SGF29_C"/>
    <property type="match status" value="1"/>
</dbReference>
<sequence>MAVDSSGHWASFVDGLRQLPKTDLHRLGRLNDAYNSLNTVPTSEAEADKRIELLKEFEDERRDSETQSRILAEAREHLEYLVNHINDASSAAEVTKKRRRLSPSTSSRLSPATGGSATAPILGTARSISPLPSSNSAGGHGFSHQRDSGTPTSTNRPKFKKKDMIQAQLPLQPGRRVAFKMSSRAAGGAPAAAIDFSGETSETGWILAEIQGNIGGDKNRYEVLDPESLDKSKFNTTMRSLFPLPDLNADPRSPTHPNAYEDFPPGTRVLAIYPDTSSFYRGIVRHPPIPGTASGHPVPKATAGSLDGKYIVEFDDDNNQQQIVNWDVVFEMPNA</sequence>
<dbReference type="Gene3D" id="2.30.30.140">
    <property type="match status" value="2"/>
</dbReference>
<name>A0A8H3YED1_9TREE</name>
<dbReference type="GO" id="GO:0000124">
    <property type="term" value="C:SAGA complex"/>
    <property type="evidence" value="ECO:0007669"/>
    <property type="project" value="InterPro"/>
</dbReference>
<feature type="domain" description="SGF29 C-terminal" evidence="2">
    <location>
        <begin position="167"/>
        <end position="335"/>
    </location>
</feature>
<evidence type="ECO:0000313" key="4">
    <source>
        <dbReference type="Proteomes" id="UP000620104"/>
    </source>
</evidence>
<evidence type="ECO:0000256" key="1">
    <source>
        <dbReference type="SAM" id="MobiDB-lite"/>
    </source>
</evidence>
<dbReference type="CDD" id="cd20393">
    <property type="entry name" value="Tudor_SGF29_rpt1"/>
    <property type="match status" value="1"/>
</dbReference>
<dbReference type="InterPro" id="IPR037802">
    <property type="entry name" value="SGF29"/>
</dbReference>
<gene>
    <name evidence="3" type="ORF">NliqN6_1043</name>
</gene>
<dbReference type="Pfam" id="PF07039">
    <property type="entry name" value="SGF29_Tudor"/>
    <property type="match status" value="1"/>
</dbReference>
<dbReference type="OrthoDB" id="10265994at2759"/>
<feature type="region of interest" description="Disordered" evidence="1">
    <location>
        <begin position="91"/>
        <end position="167"/>
    </location>
</feature>
<organism evidence="3 4">
    <name type="scientific">Naganishia liquefaciens</name>
    <dbReference type="NCBI Taxonomy" id="104408"/>
    <lineage>
        <taxon>Eukaryota</taxon>
        <taxon>Fungi</taxon>
        <taxon>Dikarya</taxon>
        <taxon>Basidiomycota</taxon>
        <taxon>Agaricomycotina</taxon>
        <taxon>Tremellomycetes</taxon>
        <taxon>Filobasidiales</taxon>
        <taxon>Filobasidiaceae</taxon>
        <taxon>Naganishia</taxon>
    </lineage>
</organism>
<evidence type="ECO:0000313" key="3">
    <source>
        <dbReference type="EMBL" id="GHJ84641.1"/>
    </source>
</evidence>
<feature type="compositionally biased region" description="Low complexity" evidence="1">
    <location>
        <begin position="102"/>
        <end position="111"/>
    </location>
</feature>
<dbReference type="EMBL" id="BLZA01000009">
    <property type="protein sequence ID" value="GHJ84641.1"/>
    <property type="molecule type" value="Genomic_DNA"/>
</dbReference>
<feature type="compositionally biased region" description="Polar residues" evidence="1">
    <location>
        <begin position="126"/>
        <end position="137"/>
    </location>
</feature>
<evidence type="ECO:0000259" key="2">
    <source>
        <dbReference type="PROSITE" id="PS51518"/>
    </source>
</evidence>
<proteinExistence type="predicted"/>
<dbReference type="InterPro" id="IPR010750">
    <property type="entry name" value="SGF29_tudor-like_dom"/>
</dbReference>
<reference evidence="3" key="1">
    <citation type="submission" date="2020-07" db="EMBL/GenBank/DDBJ databases">
        <title>Draft Genome Sequence of a Deep-Sea Yeast, Naganishia (Cryptococcus) liquefaciens strain N6.</title>
        <authorList>
            <person name="Han Y.W."/>
            <person name="Kajitani R."/>
            <person name="Morimoto H."/>
            <person name="Parhat M."/>
            <person name="Tsubouchi H."/>
            <person name="Bakenova O."/>
            <person name="Ogata M."/>
            <person name="Argunhan B."/>
            <person name="Aoki R."/>
            <person name="Kajiwara S."/>
            <person name="Itoh T."/>
            <person name="Iwasaki H."/>
        </authorList>
    </citation>
    <scope>NUCLEOTIDE SEQUENCE</scope>
    <source>
        <strain evidence="3">N6</strain>
    </source>
</reference>
<dbReference type="PANTHER" id="PTHR21539">
    <property type="entry name" value="SAGA-ASSOCIATED FACTOR 29"/>
    <property type="match status" value="1"/>
</dbReference>
<accession>A0A8H3YED1</accession>
<comment type="caution">
    <text evidence="3">The sequence shown here is derived from an EMBL/GenBank/DDBJ whole genome shotgun (WGS) entry which is preliminary data.</text>
</comment>
<keyword evidence="4" id="KW-1185">Reference proteome</keyword>
<dbReference type="PANTHER" id="PTHR21539:SF0">
    <property type="entry name" value="SAGA-ASSOCIATED FACTOR 29"/>
    <property type="match status" value="1"/>
</dbReference>
<dbReference type="Proteomes" id="UP000620104">
    <property type="component" value="Unassembled WGS sequence"/>
</dbReference>
<dbReference type="AlphaFoldDB" id="A0A8H3YED1"/>